<protein>
    <submittedName>
        <fullName evidence="2">Alpha/beta hydrolase</fullName>
    </submittedName>
</protein>
<dbReference type="SUPFAM" id="SSF53474">
    <property type="entry name" value="alpha/beta-Hydrolases"/>
    <property type="match status" value="1"/>
</dbReference>
<accession>A0ABP8VXC2</accession>
<dbReference type="PRINTS" id="PR00111">
    <property type="entry name" value="ABHYDROLASE"/>
</dbReference>
<reference evidence="3" key="1">
    <citation type="journal article" date="2019" name="Int. J. Syst. Evol. Microbiol.">
        <title>The Global Catalogue of Microorganisms (GCM) 10K type strain sequencing project: providing services to taxonomists for standard genome sequencing and annotation.</title>
        <authorList>
            <consortium name="The Broad Institute Genomics Platform"/>
            <consortium name="The Broad Institute Genome Sequencing Center for Infectious Disease"/>
            <person name="Wu L."/>
            <person name="Ma J."/>
        </authorList>
    </citation>
    <scope>NUCLEOTIDE SEQUENCE [LARGE SCALE GENOMIC DNA]</scope>
    <source>
        <strain evidence="3">JCM 18956</strain>
    </source>
</reference>
<dbReference type="InterPro" id="IPR000073">
    <property type="entry name" value="AB_hydrolase_1"/>
</dbReference>
<evidence type="ECO:0000313" key="3">
    <source>
        <dbReference type="Proteomes" id="UP001501295"/>
    </source>
</evidence>
<dbReference type="GO" id="GO:0016787">
    <property type="term" value="F:hydrolase activity"/>
    <property type="evidence" value="ECO:0007669"/>
    <property type="project" value="UniProtKB-KW"/>
</dbReference>
<feature type="domain" description="AB hydrolase-1" evidence="1">
    <location>
        <begin position="22"/>
        <end position="255"/>
    </location>
</feature>
<organism evidence="2 3">
    <name type="scientific">Frondihabitans cladoniiphilus</name>
    <dbReference type="NCBI Taxonomy" id="715785"/>
    <lineage>
        <taxon>Bacteria</taxon>
        <taxon>Bacillati</taxon>
        <taxon>Actinomycetota</taxon>
        <taxon>Actinomycetes</taxon>
        <taxon>Micrococcales</taxon>
        <taxon>Microbacteriaceae</taxon>
        <taxon>Frondihabitans</taxon>
    </lineage>
</organism>
<evidence type="ECO:0000313" key="2">
    <source>
        <dbReference type="EMBL" id="GAA4674829.1"/>
    </source>
</evidence>
<keyword evidence="2" id="KW-0378">Hydrolase</keyword>
<dbReference type="PANTHER" id="PTHR43689">
    <property type="entry name" value="HYDROLASE"/>
    <property type="match status" value="1"/>
</dbReference>
<dbReference type="InterPro" id="IPR029058">
    <property type="entry name" value="AB_hydrolase_fold"/>
</dbReference>
<dbReference type="Pfam" id="PF12697">
    <property type="entry name" value="Abhydrolase_6"/>
    <property type="match status" value="1"/>
</dbReference>
<dbReference type="RefSeq" id="WP_345375626.1">
    <property type="nucleotide sequence ID" value="NZ_BAABLM010000003.1"/>
</dbReference>
<dbReference type="PANTHER" id="PTHR43689:SF8">
    <property type="entry name" value="ALPHA_BETA-HYDROLASES SUPERFAMILY PROTEIN"/>
    <property type="match status" value="1"/>
</dbReference>
<sequence>MTSSITPSSLVSFDDLGSGPAVLVLHGGGGPRTVAGLAAHLSASHRVIVPTHPGWEGTPRDASLARVADLATLYRSLLAELGLSDVTVIGSSLGGWITAEMAAQDAGVAGAAAGAPAGVVGRIVVVDGAGILIDGVELPDFFALDPRGIAALSWHDPEKFFFDPTALPEAARAVQKANMATMADYQGDDYMHDPSLAARLGDITVPTLFVWGESDGVFPVDYGRAYAASIPGARFELVSEAGHLPQLEQPEATFALVDAFVG</sequence>
<dbReference type="EMBL" id="BAABLM010000003">
    <property type="protein sequence ID" value="GAA4674829.1"/>
    <property type="molecule type" value="Genomic_DNA"/>
</dbReference>
<gene>
    <name evidence="2" type="ORF">GCM10025780_19180</name>
</gene>
<evidence type="ECO:0000259" key="1">
    <source>
        <dbReference type="Pfam" id="PF12697"/>
    </source>
</evidence>
<comment type="caution">
    <text evidence="2">The sequence shown here is derived from an EMBL/GenBank/DDBJ whole genome shotgun (WGS) entry which is preliminary data.</text>
</comment>
<keyword evidence="3" id="KW-1185">Reference proteome</keyword>
<proteinExistence type="predicted"/>
<name>A0ABP8VXC2_9MICO</name>
<dbReference type="Proteomes" id="UP001501295">
    <property type="component" value="Unassembled WGS sequence"/>
</dbReference>
<dbReference type="Gene3D" id="3.40.50.1820">
    <property type="entry name" value="alpha/beta hydrolase"/>
    <property type="match status" value="1"/>
</dbReference>